<dbReference type="GO" id="GO:0016747">
    <property type="term" value="F:acyltransferase activity, transferring groups other than amino-acyl groups"/>
    <property type="evidence" value="ECO:0007669"/>
    <property type="project" value="InterPro"/>
</dbReference>
<gene>
    <name evidence="2" type="ORF">FUAX_02230</name>
</gene>
<dbReference type="KEGG" id="fax:FUAX_02230"/>
<proteinExistence type="predicted"/>
<name>A0AAU9C6W2_9BACT</name>
<evidence type="ECO:0000259" key="1">
    <source>
        <dbReference type="PROSITE" id="PS51186"/>
    </source>
</evidence>
<dbReference type="Pfam" id="PF14268">
    <property type="entry name" value="YoaP"/>
    <property type="match status" value="1"/>
</dbReference>
<dbReference type="RefSeq" id="WP_338393095.1">
    <property type="nucleotide sequence ID" value="NZ_AP025314.1"/>
</dbReference>
<dbReference type="SUPFAM" id="SSF55729">
    <property type="entry name" value="Acyl-CoA N-acyltransferases (Nat)"/>
    <property type="match status" value="1"/>
</dbReference>
<protein>
    <submittedName>
        <fullName evidence="2">GNAT family acetyltransferase</fullName>
    </submittedName>
</protein>
<dbReference type="EMBL" id="AP025314">
    <property type="protein sequence ID" value="BDD07791.1"/>
    <property type="molecule type" value="Genomic_DNA"/>
</dbReference>
<dbReference type="CDD" id="cd04301">
    <property type="entry name" value="NAT_SF"/>
    <property type="match status" value="1"/>
</dbReference>
<organism evidence="2 3">
    <name type="scientific">Fulvitalea axinellae</name>
    <dbReference type="NCBI Taxonomy" id="1182444"/>
    <lineage>
        <taxon>Bacteria</taxon>
        <taxon>Pseudomonadati</taxon>
        <taxon>Bacteroidota</taxon>
        <taxon>Cytophagia</taxon>
        <taxon>Cytophagales</taxon>
        <taxon>Persicobacteraceae</taxon>
        <taxon>Fulvitalea</taxon>
    </lineage>
</organism>
<dbReference type="AlphaFoldDB" id="A0AAU9C6W2"/>
<dbReference type="Proteomes" id="UP001348817">
    <property type="component" value="Chromosome"/>
</dbReference>
<dbReference type="InterPro" id="IPR000182">
    <property type="entry name" value="GNAT_dom"/>
</dbReference>
<dbReference type="Pfam" id="PF00583">
    <property type="entry name" value="Acetyltransf_1"/>
    <property type="match status" value="1"/>
</dbReference>
<evidence type="ECO:0000313" key="3">
    <source>
        <dbReference type="Proteomes" id="UP001348817"/>
    </source>
</evidence>
<feature type="domain" description="N-acetyltransferase" evidence="1">
    <location>
        <begin position="1"/>
        <end position="153"/>
    </location>
</feature>
<dbReference type="Gene3D" id="3.40.630.30">
    <property type="match status" value="1"/>
</dbReference>
<evidence type="ECO:0000313" key="2">
    <source>
        <dbReference type="EMBL" id="BDD07791.1"/>
    </source>
</evidence>
<keyword evidence="3" id="KW-1185">Reference proteome</keyword>
<dbReference type="InterPro" id="IPR016181">
    <property type="entry name" value="Acyl_CoA_acyltransferase"/>
</dbReference>
<dbReference type="PROSITE" id="PS51186">
    <property type="entry name" value="GNAT"/>
    <property type="match status" value="1"/>
</dbReference>
<sequence>MEKLIDLNSQNLRDEHICCAISDKKCVEGYEAKKDWLEKEFANGYTFRRIDARAKVFTEFGPAENAWVPVEAPGYLLINCFWVSGRYKKQGYGKKLLASVMDDARNQGKHGVVTVVGKKKYHFMGDGKWFLRQGFEISDETPDGFLLLAKKLDTNNPSPTFSESVKQGGCPEANGLVAYYSNRCPFTEYHVRKSLEETAQNRNLPLKIIKLETAEQARQCSSPATIFSLFLDGKFVTTDVSVCMDSRFDRILEKSLVGR</sequence>
<dbReference type="InterPro" id="IPR025685">
    <property type="entry name" value="YoaP-like_dom"/>
</dbReference>
<accession>A0AAU9C6W2</accession>
<reference evidence="2 3" key="1">
    <citation type="submission" date="2021-12" db="EMBL/GenBank/DDBJ databases">
        <title>Genome sequencing of bacteria with rrn-lacking chromosome and rrn-plasmid.</title>
        <authorList>
            <person name="Anda M."/>
            <person name="Iwasaki W."/>
        </authorList>
    </citation>
    <scope>NUCLEOTIDE SEQUENCE [LARGE SCALE GENOMIC DNA]</scope>
    <source>
        <strain evidence="2 3">DSM 100852</strain>
    </source>
</reference>